<feature type="transmembrane region" description="Helical" evidence="1">
    <location>
        <begin position="106"/>
        <end position="128"/>
    </location>
</feature>
<feature type="transmembrane region" description="Helical" evidence="1">
    <location>
        <begin position="73"/>
        <end position="94"/>
    </location>
</feature>
<reference evidence="2" key="1">
    <citation type="submission" date="2022-01" db="EMBL/GenBank/DDBJ databases">
        <title>Novel species in genus Dyadobacter.</title>
        <authorList>
            <person name="Ma C."/>
        </authorList>
    </citation>
    <scope>NUCLEOTIDE SEQUENCE</scope>
    <source>
        <strain evidence="3">CY22</strain>
        <strain evidence="2">CY357</strain>
    </source>
</reference>
<dbReference type="EMBL" id="JAKFFV010000014">
    <property type="protein sequence ID" value="MCF2500981.1"/>
    <property type="molecule type" value="Genomic_DNA"/>
</dbReference>
<evidence type="ECO:0000313" key="2">
    <source>
        <dbReference type="EMBL" id="MCF2500981.1"/>
    </source>
</evidence>
<gene>
    <name evidence="2" type="ORF">L0661_21845</name>
    <name evidence="3" type="ORF">NFI80_22675</name>
</gene>
<keyword evidence="1" id="KW-0472">Membrane</keyword>
<proteinExistence type="predicted"/>
<feature type="transmembrane region" description="Helical" evidence="1">
    <location>
        <begin position="43"/>
        <end position="61"/>
    </location>
</feature>
<dbReference type="Proteomes" id="UP001139411">
    <property type="component" value="Unassembled WGS sequence"/>
</dbReference>
<feature type="transmembrane region" description="Helical" evidence="1">
    <location>
        <begin position="148"/>
        <end position="168"/>
    </location>
</feature>
<keyword evidence="4" id="KW-1185">Reference proteome</keyword>
<accession>A0A9X1U2X5</accession>
<dbReference type="AlphaFoldDB" id="A0A9X1U2X5"/>
<dbReference type="Proteomes" id="UP001055420">
    <property type="component" value="Chromosome"/>
</dbReference>
<dbReference type="RefSeq" id="WP_235160384.1">
    <property type="nucleotide sequence ID" value="NZ_CP098805.1"/>
</dbReference>
<dbReference type="EMBL" id="CP098805">
    <property type="protein sequence ID" value="USJ30651.2"/>
    <property type="molecule type" value="Genomic_DNA"/>
</dbReference>
<sequence length="176" mass="19971">MVRSAANHENNILFFNLAIPVNYALLGGMFYYKFNSRTLKKGIIGSMVGFLAFTVWDILNSNPVISDLHNHRAVLFAKTVEGVLIITLILLFFYELIKSLRIPNLLTFPFFWVCSGLLLYYSSFIFIAPVLHYTATWNHSVDMGLTETIPTIFEIVCALCFGIGIYHFSAGHYAKQ</sequence>
<keyword evidence="1" id="KW-1133">Transmembrane helix</keyword>
<evidence type="ECO:0000313" key="4">
    <source>
        <dbReference type="Proteomes" id="UP001055420"/>
    </source>
</evidence>
<name>A0A9X1U2X5_9BACT</name>
<evidence type="ECO:0000256" key="1">
    <source>
        <dbReference type="SAM" id="Phobius"/>
    </source>
</evidence>
<evidence type="ECO:0000313" key="3">
    <source>
        <dbReference type="EMBL" id="USJ30651.2"/>
    </source>
</evidence>
<protein>
    <submittedName>
        <fullName evidence="2">Uncharacterized protein</fullName>
    </submittedName>
</protein>
<evidence type="ECO:0000313" key="5">
    <source>
        <dbReference type="Proteomes" id="UP001139411"/>
    </source>
</evidence>
<keyword evidence="1" id="KW-0812">Transmembrane</keyword>
<organism evidence="2 5">
    <name type="scientific">Dyadobacter chenhuakuii</name>
    <dbReference type="NCBI Taxonomy" id="2909339"/>
    <lineage>
        <taxon>Bacteria</taxon>
        <taxon>Pseudomonadati</taxon>
        <taxon>Bacteroidota</taxon>
        <taxon>Cytophagia</taxon>
        <taxon>Cytophagales</taxon>
        <taxon>Spirosomataceae</taxon>
        <taxon>Dyadobacter</taxon>
    </lineage>
</organism>
<feature type="transmembrane region" description="Helical" evidence="1">
    <location>
        <begin position="12"/>
        <end position="31"/>
    </location>
</feature>